<proteinExistence type="predicted"/>
<protein>
    <recommendedName>
        <fullName evidence="5">L-lysine 6-oxidase</fullName>
    </recommendedName>
</protein>
<dbReference type="STRING" id="288992.SAMN04488522_102621"/>
<dbReference type="Pfam" id="PF18417">
    <property type="entry name" value="LodA_C"/>
    <property type="match status" value="1"/>
</dbReference>
<name>A0A1M5A788_9SPHI</name>
<dbReference type="AlphaFoldDB" id="A0A1M5A788"/>
<dbReference type="InterPro" id="IPR041168">
    <property type="entry name" value="LodA_N"/>
</dbReference>
<accession>A0A1M5A788</accession>
<keyword evidence="4" id="KW-1185">Reference proteome</keyword>
<dbReference type="GO" id="GO:1900191">
    <property type="term" value="P:negative regulation of single-species biofilm formation"/>
    <property type="evidence" value="ECO:0007669"/>
    <property type="project" value="InterPro"/>
</dbReference>
<evidence type="ECO:0000313" key="3">
    <source>
        <dbReference type="EMBL" id="SHF26178.1"/>
    </source>
</evidence>
<dbReference type="NCBIfam" id="NF038172">
    <property type="entry name" value="Lys_ox_CTQ_LodA"/>
    <property type="match status" value="1"/>
</dbReference>
<dbReference type="OrthoDB" id="336698at2"/>
<dbReference type="CDD" id="cd14732">
    <property type="entry name" value="LodA"/>
    <property type="match status" value="1"/>
</dbReference>
<dbReference type="InterPro" id="IPR033797">
    <property type="entry name" value="LodA"/>
</dbReference>
<sequence>MSLQIHPSVGVARLGNSPLSPETGPPIVVSPTNPANICLSPDRIGGLPFNGDGKGPIVKFKDDAGRIKRQGQLFKVFQENGVDELTLDSPGVASIEWTVHLANKKAAWYQYSELQGNLLYGQGNSYKNQGVKFRNPDVITEPLRRELIVDPGPRTISGRNLSIDFDALNVPAGYHAHFPSPTVKYGTAVKTLGALWTDEAGRLIVLGGSGCAGGNEPLTSYGGSNTWHDDISDGPVYCTVTFNNGTAPVSLSAWVIVGSPDFAPEIVNISNLSDTMFDVGVRNFNLAPKMYSNGAWQPQFKPNYYRDIFPIIDRMGRYQWVSNVQPMQAAVNGPFDYADPSPENKTNRQNFYALFRQNDTQPPVEGSTGIPYPQEQLFTTDETGKQFPMMPLNSGSNSVSNTNIMKFMALDETQLFFLAQWAEGNFDNNLDYTPHPVHPLDAASVGNCVGLPMCPGIEVTWSLQNPIVYAAPYVIQQYKDENWYKEHGLTPSRDECEGGGCEPGDLTKRMACPWQADFFQCTVQYINFTDTNVNKITTPDGSAPLPPSYYSYWWPPQSPWDVLVGEFTAKGQAATHVPPGEQMNYARGINSFVQMVEFWYALGFLRDKNADAKNGYPFIVETERNNALFTYKEVHIAQISGNEQDWDTTLPVFYIEPDKSLIKQRGQLAANMVTHMEELAFKAIETLAGARKLPRSGSRSRR</sequence>
<evidence type="ECO:0000313" key="4">
    <source>
        <dbReference type="Proteomes" id="UP000184287"/>
    </source>
</evidence>
<evidence type="ECO:0008006" key="5">
    <source>
        <dbReference type="Google" id="ProtNLM"/>
    </source>
</evidence>
<dbReference type="RefSeq" id="WP_073230640.1">
    <property type="nucleotide sequence ID" value="NZ_FQUQ01000002.1"/>
</dbReference>
<dbReference type="InterPro" id="IPR041173">
    <property type="entry name" value="LodA_C"/>
</dbReference>
<evidence type="ECO:0000259" key="1">
    <source>
        <dbReference type="Pfam" id="PF17990"/>
    </source>
</evidence>
<dbReference type="Proteomes" id="UP000184287">
    <property type="component" value="Unassembled WGS sequence"/>
</dbReference>
<gene>
    <name evidence="3" type="ORF">SAMN04488522_102621</name>
</gene>
<feature type="domain" description="L-lysine epsilon oxidase C-terminal" evidence="2">
    <location>
        <begin position="391"/>
        <end position="534"/>
    </location>
</feature>
<dbReference type="Pfam" id="PF17990">
    <property type="entry name" value="LodA_N"/>
    <property type="match status" value="1"/>
</dbReference>
<dbReference type="EMBL" id="FQUQ01000002">
    <property type="protein sequence ID" value="SHF26178.1"/>
    <property type="molecule type" value="Genomic_DNA"/>
</dbReference>
<dbReference type="GO" id="GO:0033736">
    <property type="term" value="F:L-lysine 6-oxidase activity"/>
    <property type="evidence" value="ECO:0007669"/>
    <property type="project" value="InterPro"/>
</dbReference>
<organism evidence="3 4">
    <name type="scientific">Pedobacter caeni</name>
    <dbReference type="NCBI Taxonomy" id="288992"/>
    <lineage>
        <taxon>Bacteria</taxon>
        <taxon>Pseudomonadati</taxon>
        <taxon>Bacteroidota</taxon>
        <taxon>Sphingobacteriia</taxon>
        <taxon>Sphingobacteriales</taxon>
        <taxon>Sphingobacteriaceae</taxon>
        <taxon>Pedobacter</taxon>
    </lineage>
</organism>
<reference evidence="4" key="1">
    <citation type="submission" date="2016-11" db="EMBL/GenBank/DDBJ databases">
        <authorList>
            <person name="Varghese N."/>
            <person name="Submissions S."/>
        </authorList>
    </citation>
    <scope>NUCLEOTIDE SEQUENCE [LARGE SCALE GENOMIC DNA]</scope>
    <source>
        <strain evidence="4">DSM 16990</strain>
    </source>
</reference>
<feature type="domain" description="L-Lysine epsilon oxidase N-terminal" evidence="1">
    <location>
        <begin position="6"/>
        <end position="257"/>
    </location>
</feature>
<dbReference type="GO" id="GO:0031640">
    <property type="term" value="P:killing of cells of another organism"/>
    <property type="evidence" value="ECO:0007669"/>
    <property type="project" value="InterPro"/>
</dbReference>
<evidence type="ECO:0000259" key="2">
    <source>
        <dbReference type="Pfam" id="PF18417"/>
    </source>
</evidence>